<reference evidence="4" key="1">
    <citation type="submission" date="2017-06" db="EMBL/GenBank/DDBJ databases">
        <authorList>
            <person name="Varghese N."/>
            <person name="Submissions S."/>
        </authorList>
    </citation>
    <scope>NUCLEOTIDE SEQUENCE [LARGE SCALE GENOMIC DNA]</scope>
    <source>
        <strain evidence="4">NKM1</strain>
    </source>
</reference>
<organism evidence="3 4">
    <name type="scientific">Pontibacter ummariensis</name>
    <dbReference type="NCBI Taxonomy" id="1610492"/>
    <lineage>
        <taxon>Bacteria</taxon>
        <taxon>Pseudomonadati</taxon>
        <taxon>Bacteroidota</taxon>
        <taxon>Cytophagia</taxon>
        <taxon>Cytophagales</taxon>
        <taxon>Hymenobacteraceae</taxon>
        <taxon>Pontibacter</taxon>
    </lineage>
</organism>
<protein>
    <submittedName>
        <fullName evidence="3">Pimeloyl-ACP methyl ester carboxylesterase</fullName>
    </submittedName>
</protein>
<dbReference type="GO" id="GO:0016020">
    <property type="term" value="C:membrane"/>
    <property type="evidence" value="ECO:0007669"/>
    <property type="project" value="TreeGrafter"/>
</dbReference>
<keyword evidence="4" id="KW-1185">Reference proteome</keyword>
<evidence type="ECO:0000313" key="4">
    <source>
        <dbReference type="Proteomes" id="UP000198432"/>
    </source>
</evidence>
<dbReference type="InterPro" id="IPR000639">
    <property type="entry name" value="Epox_hydrolase-like"/>
</dbReference>
<gene>
    <name evidence="3" type="ORF">SAMN06296052_112155</name>
</gene>
<dbReference type="InterPro" id="IPR029058">
    <property type="entry name" value="AB_hydrolase_fold"/>
</dbReference>
<dbReference type="PANTHER" id="PTHR43798:SF31">
    <property type="entry name" value="AB HYDROLASE SUPERFAMILY PROTEIN YCLE"/>
    <property type="match status" value="1"/>
</dbReference>
<dbReference type="GO" id="GO:0016787">
    <property type="term" value="F:hydrolase activity"/>
    <property type="evidence" value="ECO:0007669"/>
    <property type="project" value="UniProtKB-KW"/>
</dbReference>
<dbReference type="Gene3D" id="3.40.50.1820">
    <property type="entry name" value="alpha/beta hydrolase"/>
    <property type="match status" value="1"/>
</dbReference>
<dbReference type="PANTHER" id="PTHR43798">
    <property type="entry name" value="MONOACYLGLYCEROL LIPASE"/>
    <property type="match status" value="1"/>
</dbReference>
<dbReference type="InterPro" id="IPR050266">
    <property type="entry name" value="AB_hydrolase_sf"/>
</dbReference>
<evidence type="ECO:0000313" key="3">
    <source>
        <dbReference type="EMBL" id="SNS76007.1"/>
    </source>
</evidence>
<dbReference type="InterPro" id="IPR000073">
    <property type="entry name" value="AB_hydrolase_1"/>
</dbReference>
<dbReference type="SUPFAM" id="SSF53474">
    <property type="entry name" value="alpha/beta-Hydrolases"/>
    <property type="match status" value="1"/>
</dbReference>
<keyword evidence="1" id="KW-0378">Hydrolase</keyword>
<proteinExistence type="predicted"/>
<dbReference type="RefSeq" id="WP_089319863.1">
    <property type="nucleotide sequence ID" value="NZ_FZOQ01000012.1"/>
</dbReference>
<evidence type="ECO:0000256" key="1">
    <source>
        <dbReference type="ARBA" id="ARBA00022801"/>
    </source>
</evidence>
<dbReference type="Pfam" id="PF00561">
    <property type="entry name" value="Abhydrolase_1"/>
    <property type="match status" value="1"/>
</dbReference>
<accession>A0A239H3P6</accession>
<feature type="domain" description="AB hydrolase-1" evidence="2">
    <location>
        <begin position="95"/>
        <end position="330"/>
    </location>
</feature>
<dbReference type="AlphaFoldDB" id="A0A239H3P6"/>
<dbReference type="PRINTS" id="PR00412">
    <property type="entry name" value="EPOXHYDRLASE"/>
</dbReference>
<dbReference type="Proteomes" id="UP000198432">
    <property type="component" value="Unassembled WGS sequence"/>
</dbReference>
<dbReference type="OrthoDB" id="9780932at2"/>
<evidence type="ECO:0000259" key="2">
    <source>
        <dbReference type="Pfam" id="PF00561"/>
    </source>
</evidence>
<dbReference type="EMBL" id="FZOQ01000012">
    <property type="protein sequence ID" value="SNS76007.1"/>
    <property type="molecule type" value="Genomic_DNA"/>
</dbReference>
<sequence>MEIKQTLKQNLHLFVGGAAAGLAMALPRNNSWKLPLTTIATLELGQGLLKYKSSLQVPAADTDDVAAPENSYTDVVGDITMRWEEHGDSAPGSLPVVLVHGIPTHPRLWRYVIPKVAREGIRCYAWELVGFGWSMEEGLERDISVAKQAEYLYAWLLHKGITQAVFVGHDLGGGVLQRLLSQHPELCMGLTLVDCVAYRNWPVKLVQIARAMSSLIEKLPAPLLKPLYLAGVINLGHDNAKRRWSSYALHWQPYARSVGPKAFAHQLRNLDSDDTAELVGQLANIVAPAHVVWGDADPLGMTSGEQLATDLGAPLTRIPGGRHFTPEDHPTEVAAAVNSILKQVV</sequence>
<name>A0A239H3P6_9BACT</name>